<sequence length="624" mass="71014">MTSIVVDHLQERFRESRDVGLAYIYCDFHRQAEQSAEHMLAVILRQLVQRYSVYFGIPPAMDDIYNQHKATGNSLSLGTLSQALRSLSEYFTRIYIMVDALDECQSAGGCRAKFLETLFDFQDTINVNMITTTRPIPEIIQLFWKRKNAVKLEVQANKVDLQRYLDGQLGRLPDFVRDDPVLQSKVKNKIVDAVGGMFLLATFHLESLIEEPTVGDLEIALENLPRDFFQTYDQTIERIRRQNDSAQKLAAKVLGWVVFAKGPLKCEELQDAVIIQLGKSNSDERFKPSAEKMVSVCAGLVDHNLRTQELSLVHYTVHEYLQSQAARNGWFENMRAHVAHLCMAYLESDMNKYLKGCSRKRPRVSLFGYVHNYWATHVRENESLCQDAIMNLFDNNDREQTAKFIYRFDRCGNSTSYNIITGRNPFHFAANYGFFKTTTLLLSKYDLVCINRQDSNDKTPLYYAVLHSFQAIVALLLQNGAQVNAMDILAAAQYHPQLDILNLLISSGVSIDTHRGGWLWFLAAARRCERLREIAIQLGVKINARNSQGNTPLVAMFYMSMETLKLQNAGFLSSVEILLQNGADPNIPNQDGETPLIKVLRPQGYSAGGFYLESPLIAIVRSRR</sequence>
<dbReference type="SMART" id="SM00248">
    <property type="entry name" value="ANK"/>
    <property type="match status" value="3"/>
</dbReference>
<dbReference type="AlphaFoldDB" id="A0A8H4U556"/>
<dbReference type="PANTHER" id="PTHR10039">
    <property type="entry name" value="AMELOGENIN"/>
    <property type="match status" value="1"/>
</dbReference>
<accession>A0A8H4U556</accession>
<gene>
    <name evidence="5" type="ORF">FSARC_3073</name>
</gene>
<dbReference type="EMBL" id="JABEXW010000152">
    <property type="protein sequence ID" value="KAF4969730.1"/>
    <property type="molecule type" value="Genomic_DNA"/>
</dbReference>
<feature type="domain" description="Nephrocystin 3-like N-terminal" evidence="4">
    <location>
        <begin position="2"/>
        <end position="134"/>
    </location>
</feature>
<keyword evidence="6" id="KW-1185">Reference proteome</keyword>
<name>A0A8H4U556_9HYPO</name>
<dbReference type="OrthoDB" id="1577640at2759"/>
<dbReference type="Proteomes" id="UP000622797">
    <property type="component" value="Unassembled WGS sequence"/>
</dbReference>
<evidence type="ECO:0000313" key="6">
    <source>
        <dbReference type="Proteomes" id="UP000622797"/>
    </source>
</evidence>
<dbReference type="Gene3D" id="3.40.50.300">
    <property type="entry name" value="P-loop containing nucleotide triphosphate hydrolases"/>
    <property type="match status" value="1"/>
</dbReference>
<dbReference type="PROSITE" id="PS50088">
    <property type="entry name" value="ANK_REPEAT"/>
    <property type="match status" value="1"/>
</dbReference>
<feature type="domain" description="GPI inositol-deacylase winged helix" evidence="3">
    <location>
        <begin position="245"/>
        <end position="324"/>
    </location>
</feature>
<dbReference type="InterPro" id="IPR027417">
    <property type="entry name" value="P-loop_NTPase"/>
</dbReference>
<dbReference type="PANTHER" id="PTHR10039:SF15">
    <property type="entry name" value="NACHT DOMAIN-CONTAINING PROTEIN"/>
    <property type="match status" value="1"/>
</dbReference>
<dbReference type="InterPro" id="IPR036770">
    <property type="entry name" value="Ankyrin_rpt-contain_sf"/>
</dbReference>
<dbReference type="InterPro" id="IPR056884">
    <property type="entry name" value="NPHP3-like_N"/>
</dbReference>
<evidence type="ECO:0000256" key="2">
    <source>
        <dbReference type="PROSITE-ProRule" id="PRU00023"/>
    </source>
</evidence>
<dbReference type="SUPFAM" id="SSF48403">
    <property type="entry name" value="Ankyrin repeat"/>
    <property type="match status" value="1"/>
</dbReference>
<evidence type="ECO:0000313" key="5">
    <source>
        <dbReference type="EMBL" id="KAF4969730.1"/>
    </source>
</evidence>
<comment type="caution">
    <text evidence="5">The sequence shown here is derived from an EMBL/GenBank/DDBJ whole genome shotgun (WGS) entry which is preliminary data.</text>
</comment>
<organism evidence="5 6">
    <name type="scientific">Fusarium sarcochroum</name>
    <dbReference type="NCBI Taxonomy" id="1208366"/>
    <lineage>
        <taxon>Eukaryota</taxon>
        <taxon>Fungi</taxon>
        <taxon>Dikarya</taxon>
        <taxon>Ascomycota</taxon>
        <taxon>Pezizomycotina</taxon>
        <taxon>Sordariomycetes</taxon>
        <taxon>Hypocreomycetidae</taxon>
        <taxon>Hypocreales</taxon>
        <taxon>Nectriaceae</taxon>
        <taxon>Fusarium</taxon>
        <taxon>Fusarium lateritium species complex</taxon>
    </lineage>
</organism>
<dbReference type="Pfam" id="PF12796">
    <property type="entry name" value="Ank_2"/>
    <property type="match status" value="1"/>
</dbReference>
<keyword evidence="2" id="KW-0040">ANK repeat</keyword>
<protein>
    <recommendedName>
        <fullName evidence="7">Ankyrin repeat protein</fullName>
    </recommendedName>
</protein>
<keyword evidence="1" id="KW-0677">Repeat</keyword>
<dbReference type="InterPro" id="IPR054471">
    <property type="entry name" value="GPIID_WHD"/>
</dbReference>
<feature type="repeat" description="ANK" evidence="2">
    <location>
        <begin position="456"/>
        <end position="488"/>
    </location>
</feature>
<reference evidence="5" key="2">
    <citation type="submission" date="2020-05" db="EMBL/GenBank/DDBJ databases">
        <authorList>
            <person name="Kim H.-S."/>
            <person name="Proctor R.H."/>
            <person name="Brown D.W."/>
        </authorList>
    </citation>
    <scope>NUCLEOTIDE SEQUENCE</scope>
    <source>
        <strain evidence="5">NRRL 20472</strain>
    </source>
</reference>
<dbReference type="InterPro" id="IPR002110">
    <property type="entry name" value="Ankyrin_rpt"/>
</dbReference>
<dbReference type="Gene3D" id="1.25.40.20">
    <property type="entry name" value="Ankyrin repeat-containing domain"/>
    <property type="match status" value="1"/>
</dbReference>
<dbReference type="Pfam" id="PF24883">
    <property type="entry name" value="NPHP3_N"/>
    <property type="match status" value="1"/>
</dbReference>
<reference evidence="5" key="1">
    <citation type="journal article" date="2020" name="BMC Genomics">
        <title>Correction to: Identification and distribution of gene clusters required for synthesis of sphingolipid metabolism inhibitors in diverse species of the filamentous fungus Fusarium.</title>
        <authorList>
            <person name="Kim H.S."/>
            <person name="Lohmar J.M."/>
            <person name="Busman M."/>
            <person name="Brown D.W."/>
            <person name="Naumann T.A."/>
            <person name="Divon H.H."/>
            <person name="Lysoe E."/>
            <person name="Uhlig S."/>
            <person name="Proctor R.H."/>
        </authorList>
    </citation>
    <scope>NUCLEOTIDE SEQUENCE</scope>
    <source>
        <strain evidence="5">NRRL 20472</strain>
    </source>
</reference>
<evidence type="ECO:0000259" key="4">
    <source>
        <dbReference type="Pfam" id="PF24883"/>
    </source>
</evidence>
<dbReference type="PROSITE" id="PS50297">
    <property type="entry name" value="ANK_REP_REGION"/>
    <property type="match status" value="1"/>
</dbReference>
<evidence type="ECO:0000259" key="3">
    <source>
        <dbReference type="Pfam" id="PF22939"/>
    </source>
</evidence>
<proteinExistence type="predicted"/>
<dbReference type="Pfam" id="PF22939">
    <property type="entry name" value="WHD_GPIID"/>
    <property type="match status" value="1"/>
</dbReference>
<evidence type="ECO:0000256" key="1">
    <source>
        <dbReference type="ARBA" id="ARBA00022737"/>
    </source>
</evidence>
<evidence type="ECO:0008006" key="7">
    <source>
        <dbReference type="Google" id="ProtNLM"/>
    </source>
</evidence>